<reference evidence="3" key="2">
    <citation type="submission" date="2015-01" db="EMBL/GenBank/DDBJ databases">
        <title>Evolutionary Origins and Diversification of the Mycorrhizal Mutualists.</title>
        <authorList>
            <consortium name="DOE Joint Genome Institute"/>
            <consortium name="Mycorrhizal Genomics Consortium"/>
            <person name="Kohler A."/>
            <person name="Kuo A."/>
            <person name="Nagy L.G."/>
            <person name="Floudas D."/>
            <person name="Copeland A."/>
            <person name="Barry K.W."/>
            <person name="Cichocki N."/>
            <person name="Veneault-Fourrey C."/>
            <person name="LaButti K."/>
            <person name="Lindquist E.A."/>
            <person name="Lipzen A."/>
            <person name="Lundell T."/>
            <person name="Morin E."/>
            <person name="Murat C."/>
            <person name="Riley R."/>
            <person name="Ohm R."/>
            <person name="Sun H."/>
            <person name="Tunlid A."/>
            <person name="Henrissat B."/>
            <person name="Grigoriev I.V."/>
            <person name="Hibbett D.S."/>
            <person name="Martin F."/>
        </authorList>
    </citation>
    <scope>NUCLEOTIDE SEQUENCE [LARGE SCALE GENOMIC DNA]</scope>
    <source>
        <strain evidence="3">LaAM-08-1</strain>
    </source>
</reference>
<dbReference type="OrthoDB" id="3100012at2759"/>
<feature type="region of interest" description="Disordered" evidence="1">
    <location>
        <begin position="1"/>
        <end position="24"/>
    </location>
</feature>
<organism evidence="2 3">
    <name type="scientific">Laccaria amethystina LaAM-08-1</name>
    <dbReference type="NCBI Taxonomy" id="1095629"/>
    <lineage>
        <taxon>Eukaryota</taxon>
        <taxon>Fungi</taxon>
        <taxon>Dikarya</taxon>
        <taxon>Basidiomycota</taxon>
        <taxon>Agaricomycotina</taxon>
        <taxon>Agaricomycetes</taxon>
        <taxon>Agaricomycetidae</taxon>
        <taxon>Agaricales</taxon>
        <taxon>Agaricineae</taxon>
        <taxon>Hydnangiaceae</taxon>
        <taxon>Laccaria</taxon>
    </lineage>
</organism>
<dbReference type="Proteomes" id="UP000054477">
    <property type="component" value="Unassembled WGS sequence"/>
</dbReference>
<gene>
    <name evidence="2" type="ORF">K443DRAFT_38683</name>
</gene>
<sequence length="84" mass="8780">IRPSAVASTGPVTDISGAPVNPAQLTDISPSSLFSASPGHTVMEAPRLEMEPSNVRIVGSGETNLKPGDDVNADNPFVEKRMYS</sequence>
<dbReference type="AlphaFoldDB" id="A0A0C9XB77"/>
<evidence type="ECO:0000256" key="1">
    <source>
        <dbReference type="SAM" id="MobiDB-lite"/>
    </source>
</evidence>
<keyword evidence="3" id="KW-1185">Reference proteome</keyword>
<feature type="compositionally biased region" description="Polar residues" evidence="1">
    <location>
        <begin position="1"/>
        <end position="11"/>
    </location>
</feature>
<accession>A0A0C9XB77</accession>
<dbReference type="HOGENOM" id="CLU_2533624_0_0_1"/>
<evidence type="ECO:0000313" key="3">
    <source>
        <dbReference type="Proteomes" id="UP000054477"/>
    </source>
</evidence>
<reference evidence="2 3" key="1">
    <citation type="submission" date="2014-04" db="EMBL/GenBank/DDBJ databases">
        <authorList>
            <consortium name="DOE Joint Genome Institute"/>
            <person name="Kuo A."/>
            <person name="Kohler A."/>
            <person name="Nagy L.G."/>
            <person name="Floudas D."/>
            <person name="Copeland A."/>
            <person name="Barry K.W."/>
            <person name="Cichocki N."/>
            <person name="Veneault-Fourrey C."/>
            <person name="LaButti K."/>
            <person name="Lindquist E.A."/>
            <person name="Lipzen A."/>
            <person name="Lundell T."/>
            <person name="Morin E."/>
            <person name="Murat C."/>
            <person name="Sun H."/>
            <person name="Tunlid A."/>
            <person name="Henrissat B."/>
            <person name="Grigoriev I.V."/>
            <person name="Hibbett D.S."/>
            <person name="Martin F."/>
            <person name="Nordberg H.P."/>
            <person name="Cantor M.N."/>
            <person name="Hua S.X."/>
        </authorList>
    </citation>
    <scope>NUCLEOTIDE SEQUENCE [LARGE SCALE GENOMIC DNA]</scope>
    <source>
        <strain evidence="2 3">LaAM-08-1</strain>
    </source>
</reference>
<dbReference type="EMBL" id="KN838772">
    <property type="protein sequence ID" value="KIJ94976.1"/>
    <property type="molecule type" value="Genomic_DNA"/>
</dbReference>
<proteinExistence type="predicted"/>
<protein>
    <submittedName>
        <fullName evidence="2">Uncharacterized protein</fullName>
    </submittedName>
</protein>
<name>A0A0C9XB77_9AGAR</name>
<feature type="non-terminal residue" evidence="2">
    <location>
        <position position="84"/>
    </location>
</feature>
<evidence type="ECO:0000313" key="2">
    <source>
        <dbReference type="EMBL" id="KIJ94976.1"/>
    </source>
</evidence>
<feature type="non-terminal residue" evidence="2">
    <location>
        <position position="1"/>
    </location>
</feature>